<comment type="caution">
    <text evidence="3">The sequence shown here is derived from an EMBL/GenBank/DDBJ whole genome shotgun (WGS) entry which is preliminary data.</text>
</comment>
<dbReference type="RefSeq" id="WP_198109793.1">
    <property type="nucleotide sequence ID" value="NZ_JAEDAK010000002.1"/>
</dbReference>
<keyword evidence="4" id="KW-1185">Reference proteome</keyword>
<protein>
    <submittedName>
        <fullName evidence="3">Uncharacterized protein</fullName>
    </submittedName>
</protein>
<reference evidence="3" key="1">
    <citation type="submission" date="2020-12" db="EMBL/GenBank/DDBJ databases">
        <title>The genome sequence of Inhella sp. 1Y17.</title>
        <authorList>
            <person name="Liu Y."/>
        </authorList>
    </citation>
    <scope>NUCLEOTIDE SEQUENCE</scope>
    <source>
        <strain evidence="3">1Y17</strain>
    </source>
</reference>
<dbReference type="AlphaFoldDB" id="A0A931IYP0"/>
<organism evidence="3 4">
    <name type="scientific">Inhella proteolytica</name>
    <dbReference type="NCBI Taxonomy" id="2795029"/>
    <lineage>
        <taxon>Bacteria</taxon>
        <taxon>Pseudomonadati</taxon>
        <taxon>Pseudomonadota</taxon>
        <taxon>Betaproteobacteria</taxon>
        <taxon>Burkholderiales</taxon>
        <taxon>Sphaerotilaceae</taxon>
        <taxon>Inhella</taxon>
    </lineage>
</organism>
<dbReference type="EMBL" id="JAEDAK010000002">
    <property type="protein sequence ID" value="MBH9576189.1"/>
    <property type="molecule type" value="Genomic_DNA"/>
</dbReference>
<evidence type="ECO:0000256" key="1">
    <source>
        <dbReference type="SAM" id="MobiDB-lite"/>
    </source>
</evidence>
<evidence type="ECO:0000256" key="2">
    <source>
        <dbReference type="SAM" id="SignalP"/>
    </source>
</evidence>
<feature type="region of interest" description="Disordered" evidence="1">
    <location>
        <begin position="97"/>
        <end position="121"/>
    </location>
</feature>
<evidence type="ECO:0000313" key="3">
    <source>
        <dbReference type="EMBL" id="MBH9576189.1"/>
    </source>
</evidence>
<sequence>MSAPRLLLTLLLALCLGLQGGLVRAASLAAMGEEGASAQAVPPCHETAAHAAVATDAVDAANAALPDAGCSHCANCCLPAALPTPVPLCLPELARDDWPGLQPQAPPQTAQPPLLRPPRSL</sequence>
<feature type="signal peptide" evidence="2">
    <location>
        <begin position="1"/>
        <end position="25"/>
    </location>
</feature>
<dbReference type="Proteomes" id="UP000613266">
    <property type="component" value="Unassembled WGS sequence"/>
</dbReference>
<gene>
    <name evidence="3" type="ORF">I7X39_04635</name>
</gene>
<feature type="compositionally biased region" description="Pro residues" evidence="1">
    <location>
        <begin position="104"/>
        <end position="121"/>
    </location>
</feature>
<feature type="chain" id="PRO_5036998734" evidence="2">
    <location>
        <begin position="26"/>
        <end position="121"/>
    </location>
</feature>
<accession>A0A931IYP0</accession>
<keyword evidence="2" id="KW-0732">Signal</keyword>
<name>A0A931IYP0_9BURK</name>
<proteinExistence type="predicted"/>
<evidence type="ECO:0000313" key="4">
    <source>
        <dbReference type="Proteomes" id="UP000613266"/>
    </source>
</evidence>